<evidence type="ECO:0000313" key="3">
    <source>
        <dbReference type="Proteomes" id="UP000515230"/>
    </source>
</evidence>
<feature type="region of interest" description="Disordered" evidence="1">
    <location>
        <begin position="232"/>
        <end position="288"/>
    </location>
</feature>
<organism evidence="2 3">
    <name type="scientific">Ralstonia phage Bakoly</name>
    <dbReference type="NCBI Taxonomy" id="2759709"/>
    <lineage>
        <taxon>Viruses</taxon>
        <taxon>Duplodnaviria</taxon>
        <taxon>Heunggongvirae</taxon>
        <taxon>Uroviricota</taxon>
        <taxon>Caudoviricetes</taxon>
        <taxon>Bakolyvirus</taxon>
        <taxon>Bakolyvirus bakoly</taxon>
    </lineage>
</organism>
<protein>
    <recommendedName>
        <fullName evidence="4">DUF2213 domain-containing protein</fullName>
    </recommendedName>
</protein>
<evidence type="ECO:0000256" key="1">
    <source>
        <dbReference type="SAM" id="MobiDB-lite"/>
    </source>
</evidence>
<evidence type="ECO:0008006" key="4">
    <source>
        <dbReference type="Google" id="ProtNLM"/>
    </source>
</evidence>
<accession>A0A7G5B8I2</accession>
<keyword evidence="3" id="KW-1185">Reference proteome</keyword>
<dbReference type="Proteomes" id="UP000515230">
    <property type="component" value="Segment"/>
</dbReference>
<proteinExistence type="predicted"/>
<dbReference type="InterPro" id="IPR016913">
    <property type="entry name" value="UCP029215"/>
</dbReference>
<feature type="region of interest" description="Disordered" evidence="1">
    <location>
        <begin position="159"/>
        <end position="195"/>
    </location>
</feature>
<name>A0A7G5B8I2_9CAUD</name>
<sequence length="407" mass="42892">MRVRDCILSTAEVNPYRGAEIPGWDKLGLNPDRVYNLYRDPAELERAVASFDGVPLLARHVVSTADDPQRDAIVGTITNPRMDGKHLRGDLLVLDARAIDWIETDTLRDLSCGYRYDPVMKSGDADGVHYDGVMRAIHGNHVALVKDGRATDAHVADAALPNAPQSPDTRKEQQMALENEREPRAEAEPGSPAGEANEQANMAAVGQALKQIATILQDIHGKVMGGAAPADTAAVDNEEDGEEGEKPEGAEDEGGGGEPPAEAGGVPPQGVAQPEKQEEGLTPGESSGEVALDAKLKALVDKAVRAESARKDAIYAAREETRSILGAAVMSMDSAGKIYREALTHAGVDMADVPKGQEKTAWVAFKSARRNARNAAEGRAVTHAGDSGASAAGNKIAGLLGNIRVLG</sequence>
<evidence type="ECO:0000313" key="2">
    <source>
        <dbReference type="EMBL" id="QMV32605.1"/>
    </source>
</evidence>
<reference evidence="2 3" key="1">
    <citation type="submission" date="2020-07" db="EMBL/GenBank/DDBJ databases">
        <title>Ralstonia phages.</title>
        <authorList>
            <person name="Trotereau A."/>
            <person name="Boyer C."/>
            <person name="Torres-Barcelo C."/>
        </authorList>
    </citation>
    <scope>NUCLEOTIDE SEQUENCE [LARGE SCALE GENOMIC DNA]</scope>
</reference>
<gene>
    <name evidence="2" type="ORF">2B_00032</name>
</gene>
<dbReference type="EMBL" id="MT740729">
    <property type="protein sequence ID" value="QMV32605.1"/>
    <property type="molecule type" value="Genomic_DNA"/>
</dbReference>
<feature type="compositionally biased region" description="Low complexity" evidence="1">
    <location>
        <begin position="259"/>
        <end position="272"/>
    </location>
</feature>
<feature type="compositionally biased region" description="Basic and acidic residues" evidence="1">
    <location>
        <begin position="168"/>
        <end position="187"/>
    </location>
</feature>
<dbReference type="Pfam" id="PF09979">
    <property type="entry name" value="DUF2213"/>
    <property type="match status" value="1"/>
</dbReference>